<dbReference type="Pfam" id="PF00912">
    <property type="entry name" value="Transgly"/>
    <property type="match status" value="1"/>
</dbReference>
<dbReference type="InterPro" id="IPR023346">
    <property type="entry name" value="Lysozyme-like_dom_sf"/>
</dbReference>
<comment type="pathway">
    <text evidence="1">Cell wall biogenesis; peptidoglycan biosynthesis.</text>
</comment>
<evidence type="ECO:0000256" key="3">
    <source>
        <dbReference type="ARBA" id="ARBA00007739"/>
    </source>
</evidence>
<dbReference type="GO" id="GO:0006508">
    <property type="term" value="P:proteolysis"/>
    <property type="evidence" value="ECO:0007669"/>
    <property type="project" value="UniProtKB-KW"/>
</dbReference>
<keyword evidence="6" id="KW-0328">Glycosyltransferase</keyword>
<feature type="domain" description="Penicillin-binding protein transpeptidase" evidence="12">
    <location>
        <begin position="307"/>
        <end position="531"/>
    </location>
</feature>
<reference evidence="15" key="1">
    <citation type="submission" date="2020-12" db="EMBL/GenBank/DDBJ databases">
        <title>Sedimentitalea sp. nov., isolated from sand in Incheon.</title>
        <authorList>
            <person name="Kim W."/>
        </authorList>
    </citation>
    <scope>NUCLEOTIDE SEQUENCE</scope>
    <source>
        <strain evidence="15">CAU 1593</strain>
    </source>
</reference>
<dbReference type="InterPro" id="IPR011815">
    <property type="entry name" value="PBP_1c"/>
</dbReference>
<dbReference type="Proteomes" id="UP000619079">
    <property type="component" value="Unassembled WGS sequence"/>
</dbReference>
<evidence type="ECO:0000259" key="12">
    <source>
        <dbReference type="Pfam" id="PF00905"/>
    </source>
</evidence>
<keyword evidence="9" id="KW-0511">Multifunctional enzyme</keyword>
<evidence type="ECO:0000256" key="8">
    <source>
        <dbReference type="ARBA" id="ARBA00022801"/>
    </source>
</evidence>
<evidence type="ECO:0000259" key="13">
    <source>
        <dbReference type="Pfam" id="PF00912"/>
    </source>
</evidence>
<dbReference type="Pfam" id="PF06832">
    <property type="entry name" value="BiPBP_C"/>
    <property type="match status" value="1"/>
</dbReference>
<evidence type="ECO:0000256" key="1">
    <source>
        <dbReference type="ARBA" id="ARBA00004752"/>
    </source>
</evidence>
<dbReference type="InterPro" id="IPR001460">
    <property type="entry name" value="PCN-bd_Tpept"/>
</dbReference>
<dbReference type="InterPro" id="IPR036950">
    <property type="entry name" value="PBP_transglycosylase"/>
</dbReference>
<gene>
    <name evidence="15" type="primary">pbpC</name>
    <name evidence="15" type="ORF">JF290_10935</name>
</gene>
<evidence type="ECO:0000256" key="9">
    <source>
        <dbReference type="ARBA" id="ARBA00023268"/>
    </source>
</evidence>
<keyword evidence="5" id="KW-0645">Protease</keyword>
<protein>
    <recommendedName>
        <fullName evidence="10">peptidoglycan glycosyltransferase</fullName>
        <ecNumber evidence="10">2.4.99.28</ecNumber>
    </recommendedName>
</protein>
<dbReference type="GO" id="GO:0004180">
    <property type="term" value="F:carboxypeptidase activity"/>
    <property type="evidence" value="ECO:0007669"/>
    <property type="project" value="UniProtKB-KW"/>
</dbReference>
<dbReference type="EMBL" id="JAELVR010000007">
    <property type="protein sequence ID" value="MBJ6372040.1"/>
    <property type="molecule type" value="Genomic_DNA"/>
</dbReference>
<evidence type="ECO:0000256" key="4">
    <source>
        <dbReference type="ARBA" id="ARBA00022645"/>
    </source>
</evidence>
<dbReference type="GO" id="GO:0030288">
    <property type="term" value="C:outer membrane-bounded periplasmic space"/>
    <property type="evidence" value="ECO:0007669"/>
    <property type="project" value="TreeGrafter"/>
</dbReference>
<dbReference type="EC" id="2.4.99.28" evidence="10"/>
<keyword evidence="8" id="KW-0378">Hydrolase</keyword>
<name>A0A8J7J243_9RHOB</name>
<keyword evidence="4" id="KW-0121">Carboxypeptidase</keyword>
<dbReference type="SUPFAM" id="SSF53955">
    <property type="entry name" value="Lysozyme-like"/>
    <property type="match status" value="1"/>
</dbReference>
<dbReference type="GO" id="GO:0008658">
    <property type="term" value="F:penicillin binding"/>
    <property type="evidence" value="ECO:0007669"/>
    <property type="project" value="InterPro"/>
</dbReference>
<feature type="domain" description="Penicillin-binding C-terminal" evidence="14">
    <location>
        <begin position="600"/>
        <end position="682"/>
    </location>
</feature>
<comment type="catalytic activity">
    <reaction evidence="11">
        <text>[GlcNAc-(1-&gt;4)-Mur2Ac(oyl-L-Ala-gamma-D-Glu-L-Lys-D-Ala-D-Ala)](n)-di-trans,octa-cis-undecaprenyl diphosphate + beta-D-GlcNAc-(1-&gt;4)-Mur2Ac(oyl-L-Ala-gamma-D-Glu-L-Lys-D-Ala-D-Ala)-di-trans,octa-cis-undecaprenyl diphosphate = [GlcNAc-(1-&gt;4)-Mur2Ac(oyl-L-Ala-gamma-D-Glu-L-Lys-D-Ala-D-Ala)](n+1)-di-trans,octa-cis-undecaprenyl diphosphate + di-trans,octa-cis-undecaprenyl diphosphate + H(+)</text>
        <dbReference type="Rhea" id="RHEA:23708"/>
        <dbReference type="Rhea" id="RHEA-COMP:9602"/>
        <dbReference type="Rhea" id="RHEA-COMP:9603"/>
        <dbReference type="ChEBI" id="CHEBI:15378"/>
        <dbReference type="ChEBI" id="CHEBI:58405"/>
        <dbReference type="ChEBI" id="CHEBI:60033"/>
        <dbReference type="ChEBI" id="CHEBI:78435"/>
        <dbReference type="EC" id="2.4.99.28"/>
    </reaction>
</comment>
<keyword evidence="7" id="KW-0808">Transferase</keyword>
<dbReference type="GO" id="GO:0008955">
    <property type="term" value="F:peptidoglycan glycosyltransferase activity"/>
    <property type="evidence" value="ECO:0007669"/>
    <property type="project" value="UniProtKB-EC"/>
</dbReference>
<dbReference type="Pfam" id="PF00905">
    <property type="entry name" value="Transpeptidase"/>
    <property type="match status" value="1"/>
</dbReference>
<comment type="similarity">
    <text evidence="3">In the N-terminal section; belongs to the glycosyltransferase 51 family.</text>
</comment>
<dbReference type="AlphaFoldDB" id="A0A8J7J243"/>
<dbReference type="InterPro" id="IPR001264">
    <property type="entry name" value="Glyco_trans_51"/>
</dbReference>
<feature type="domain" description="Glycosyl transferase family 51" evidence="13">
    <location>
        <begin position="66"/>
        <end position="230"/>
    </location>
</feature>
<dbReference type="Gene3D" id="3.40.710.10">
    <property type="entry name" value="DD-peptidase/beta-lactamase superfamily"/>
    <property type="match status" value="1"/>
</dbReference>
<dbReference type="GO" id="GO:0009252">
    <property type="term" value="P:peptidoglycan biosynthetic process"/>
    <property type="evidence" value="ECO:0007669"/>
    <property type="project" value="UniProtKB-UniPathway"/>
</dbReference>
<comment type="similarity">
    <text evidence="2">In the C-terminal section; belongs to the transpeptidase family.</text>
</comment>
<evidence type="ECO:0000256" key="5">
    <source>
        <dbReference type="ARBA" id="ARBA00022670"/>
    </source>
</evidence>
<proteinExistence type="inferred from homology"/>
<dbReference type="RefSeq" id="WP_199024923.1">
    <property type="nucleotide sequence ID" value="NZ_JAELVR010000007.1"/>
</dbReference>
<evidence type="ECO:0000256" key="10">
    <source>
        <dbReference type="ARBA" id="ARBA00044770"/>
    </source>
</evidence>
<evidence type="ECO:0000313" key="15">
    <source>
        <dbReference type="EMBL" id="MBJ6372040.1"/>
    </source>
</evidence>
<evidence type="ECO:0000256" key="7">
    <source>
        <dbReference type="ARBA" id="ARBA00022679"/>
    </source>
</evidence>
<evidence type="ECO:0000256" key="11">
    <source>
        <dbReference type="ARBA" id="ARBA00049902"/>
    </source>
</evidence>
<evidence type="ECO:0000256" key="2">
    <source>
        <dbReference type="ARBA" id="ARBA00007090"/>
    </source>
</evidence>
<dbReference type="UniPathway" id="UPA00219"/>
<evidence type="ECO:0000256" key="6">
    <source>
        <dbReference type="ARBA" id="ARBA00022676"/>
    </source>
</evidence>
<dbReference type="InterPro" id="IPR009647">
    <property type="entry name" value="PBP_C"/>
</dbReference>
<comment type="caution">
    <text evidence="15">The sequence shown here is derived from an EMBL/GenBank/DDBJ whole genome shotgun (WGS) entry which is preliminary data.</text>
</comment>
<dbReference type="InterPro" id="IPR012338">
    <property type="entry name" value="Beta-lactam/transpept-like"/>
</dbReference>
<accession>A0A8J7J243</accession>
<dbReference type="PANTHER" id="PTHR32282:SF15">
    <property type="entry name" value="PENICILLIN-BINDING PROTEIN 1C"/>
    <property type="match status" value="1"/>
</dbReference>
<dbReference type="InterPro" id="IPR050396">
    <property type="entry name" value="Glycosyltr_51/Transpeptidase"/>
</dbReference>
<dbReference type="PANTHER" id="PTHR32282">
    <property type="entry name" value="BINDING PROTEIN TRANSPEPTIDASE, PUTATIVE-RELATED"/>
    <property type="match status" value="1"/>
</dbReference>
<evidence type="ECO:0000313" key="16">
    <source>
        <dbReference type="Proteomes" id="UP000619079"/>
    </source>
</evidence>
<keyword evidence="16" id="KW-1185">Reference proteome</keyword>
<dbReference type="SUPFAM" id="SSF56601">
    <property type="entry name" value="beta-lactamase/transpeptidase-like"/>
    <property type="match status" value="1"/>
</dbReference>
<sequence>MTRRSAVGGWLIGLALLLVALAMARDALDRWVDATVLPLTLAETSVEMRDREGRLLRAYTVEDGLWRLAPTLATVDRGYLGMLIRYEDKRFHRHRGVDPLALLRAAGQAVWQGRTVSGGSTLTMQVARSLEDGSTGRWAGKLRQMRVALALERRLSKDEILGLYLTHAPFGGNLEGIRAASLAWFGKEPARLSAAQSALLVALPQAPETRRPDRNQDHARAARKRVLERMARQAVLPRDAAEVASRAELPSRMEPFPQLAAHLGDRLRAGAPDLGRHDLTLDAALQAALEQLVAESVHRAGSKLSAALVVADHRSGEILASVGSAAYGATGGRQGFVDMTRALRSPGSTLKPLVYGLAFDQGRAHPETLIRDAPVQFGRYTPRNFDGRFRGDLRIREALQLSLNIPVVKLTQEIGPARVMAALDRAGVVAKLPGGRPGLAVALGGLGVSLHDLVQLYAALAQGGQGPRLHATRGETGKTPTRVMSDVAAWQVGDILAGMVPPPGAPPRALAYKTGTSYGHRDAWAIGYDGRHVIGVWIGRADGTPVPGAFGGDLAAPVLFQAFGRLKHGFDPLPPPPPATLIAGTADLPLPLQRFRPRDAQFTDAAESPKLVFPPDGAVLAATGGAVTVKLRGGVGPYLVMANGKPVLTGQRRDEFEVSGLGPGYSTLTLIDRNGRSDRVTVRLD</sequence>
<dbReference type="NCBIfam" id="TIGR02073">
    <property type="entry name" value="PBP_1c"/>
    <property type="match status" value="1"/>
</dbReference>
<dbReference type="Gene3D" id="1.10.3810.10">
    <property type="entry name" value="Biosynthetic peptidoglycan transglycosylase-like"/>
    <property type="match status" value="1"/>
</dbReference>
<evidence type="ECO:0000259" key="14">
    <source>
        <dbReference type="Pfam" id="PF06832"/>
    </source>
</evidence>
<organism evidence="15 16">
    <name type="scientific">Sedimentitalea arenosa</name>
    <dbReference type="NCBI Taxonomy" id="2798803"/>
    <lineage>
        <taxon>Bacteria</taxon>
        <taxon>Pseudomonadati</taxon>
        <taxon>Pseudomonadota</taxon>
        <taxon>Alphaproteobacteria</taxon>
        <taxon>Rhodobacterales</taxon>
        <taxon>Paracoccaceae</taxon>
        <taxon>Sedimentitalea</taxon>
    </lineage>
</organism>